<sequence>MLGMMPFLPTARPICDSNETQLVANHAVPHNEAVNLAIERYITHIHEAPSEEETKSFFVADLSQVSHQHTRWERNLPAVRPYYGAHYFPYLEHAAALIENEHTNQVAAVKCNSDPALLYHLASLGTGFDCASVEEIRLVLDLNVNPSRIISANPVKAPAALRFARRVGVARMTFDNLDELDKISSNFSEAQLLLRIYASDEDALVKLGEKFGARLDTTESLLKRAWELGLSVVGVSFHVGSGAQGPDPYRKAIQDAAVVFHQATAIGFHPNILDIGGGFTDSNFETIASAVRESIAAHFPPDITIFAEPGRYFARSAYTLVSRVIGRRRQMSNTSAAAERAPDMLYQNDGVYGNFMNVVMETERMAPGLHKPDENSLATTAKKQGHGEGSQGKYRYSIWGPTCDSIDCVTREATFDSEVQVGDWLTYRDMGAYTMTTATRFNGFSGSSDVVYVDGEAMPDCMESPGCVAKDEPYHGKSRN</sequence>
<dbReference type="InterPro" id="IPR009006">
    <property type="entry name" value="Ala_racemase/Decarboxylase_C"/>
</dbReference>
<dbReference type="SUPFAM" id="SSF50621">
    <property type="entry name" value="Alanine racemase C-terminal domain-like"/>
    <property type="match status" value="1"/>
</dbReference>
<dbReference type="PRINTS" id="PR01182">
    <property type="entry name" value="ORNDCRBXLASE"/>
</dbReference>
<evidence type="ECO:0000256" key="2">
    <source>
        <dbReference type="ARBA" id="ARBA00008872"/>
    </source>
</evidence>
<feature type="region of interest" description="Disordered" evidence="6">
    <location>
        <begin position="369"/>
        <end position="391"/>
    </location>
</feature>
<evidence type="ECO:0000256" key="5">
    <source>
        <dbReference type="ARBA" id="ARBA00023239"/>
    </source>
</evidence>
<proteinExistence type="inferred from homology"/>
<reference evidence="8 9" key="1">
    <citation type="submission" date="2024-07" db="EMBL/GenBank/DDBJ databases">
        <title>Section-level genome sequencing and comparative genomics of Aspergillus sections Usti and Cavernicolus.</title>
        <authorList>
            <consortium name="Lawrence Berkeley National Laboratory"/>
            <person name="Nybo J.L."/>
            <person name="Vesth T.C."/>
            <person name="Theobald S."/>
            <person name="Frisvad J.C."/>
            <person name="Larsen T.O."/>
            <person name="Kjaerboelling I."/>
            <person name="Rothschild-Mancinelli K."/>
            <person name="Lyhne E.K."/>
            <person name="Kogle M.E."/>
            <person name="Barry K."/>
            <person name="Clum A."/>
            <person name="Na H."/>
            <person name="Ledsgaard L."/>
            <person name="Lin J."/>
            <person name="Lipzen A."/>
            <person name="Kuo A."/>
            <person name="Riley R."/>
            <person name="Mondo S."/>
            <person name="Labutti K."/>
            <person name="Haridas S."/>
            <person name="Pangalinan J."/>
            <person name="Salamov A.A."/>
            <person name="Simmons B.A."/>
            <person name="Magnuson J.K."/>
            <person name="Chen J."/>
            <person name="Drula E."/>
            <person name="Henrissat B."/>
            <person name="Wiebenga A."/>
            <person name="Lubbers R.J."/>
            <person name="Gomes A.C."/>
            <person name="Makela M.R."/>
            <person name="Stajich J."/>
            <person name="Grigoriev I.V."/>
            <person name="Mortensen U.H."/>
            <person name="De Vries R.P."/>
            <person name="Baker S.E."/>
            <person name="Andersen M.R."/>
        </authorList>
    </citation>
    <scope>NUCLEOTIDE SEQUENCE [LARGE SCALE GENOMIC DNA]</scope>
    <source>
        <strain evidence="8 9">CBS 209.92</strain>
    </source>
</reference>
<evidence type="ECO:0000259" key="7">
    <source>
        <dbReference type="Pfam" id="PF02784"/>
    </source>
</evidence>
<accession>A0ABR4G930</accession>
<dbReference type="SUPFAM" id="SSF51419">
    <property type="entry name" value="PLP-binding barrel"/>
    <property type="match status" value="1"/>
</dbReference>
<dbReference type="CDD" id="cd00622">
    <property type="entry name" value="PLPDE_III_ODC"/>
    <property type="match status" value="1"/>
</dbReference>
<keyword evidence="9" id="KW-1185">Reference proteome</keyword>
<dbReference type="InterPro" id="IPR022644">
    <property type="entry name" value="De-COase2_N"/>
</dbReference>
<keyword evidence="5" id="KW-0456">Lyase</keyword>
<evidence type="ECO:0000313" key="8">
    <source>
        <dbReference type="EMBL" id="KAL2795532.1"/>
    </source>
</evidence>
<feature type="domain" description="Orn/DAP/Arg decarboxylase 2 N-terminal" evidence="7">
    <location>
        <begin position="105"/>
        <end position="314"/>
    </location>
</feature>
<dbReference type="PANTHER" id="PTHR11482">
    <property type="entry name" value="ARGININE/DIAMINOPIMELATE/ORNITHINE DECARBOXYLASE"/>
    <property type="match status" value="1"/>
</dbReference>
<organism evidence="8 9">
    <name type="scientific">Aspergillus keveii</name>
    <dbReference type="NCBI Taxonomy" id="714993"/>
    <lineage>
        <taxon>Eukaryota</taxon>
        <taxon>Fungi</taxon>
        <taxon>Dikarya</taxon>
        <taxon>Ascomycota</taxon>
        <taxon>Pezizomycotina</taxon>
        <taxon>Eurotiomycetes</taxon>
        <taxon>Eurotiomycetidae</taxon>
        <taxon>Eurotiales</taxon>
        <taxon>Aspergillaceae</taxon>
        <taxon>Aspergillus</taxon>
        <taxon>Aspergillus subgen. Nidulantes</taxon>
    </lineage>
</organism>
<comment type="cofactor">
    <cofactor evidence="1">
        <name>pyridoxal 5'-phosphate</name>
        <dbReference type="ChEBI" id="CHEBI:597326"/>
    </cofactor>
</comment>
<dbReference type="PROSITE" id="PS00879">
    <property type="entry name" value="ODR_DC_2_2"/>
    <property type="match status" value="1"/>
</dbReference>
<gene>
    <name evidence="8" type="ORF">BJX66DRAFT_168284</name>
</gene>
<dbReference type="PANTHER" id="PTHR11482:SF6">
    <property type="entry name" value="ORNITHINE DECARBOXYLASE 1-RELATED"/>
    <property type="match status" value="1"/>
</dbReference>
<evidence type="ECO:0000256" key="1">
    <source>
        <dbReference type="ARBA" id="ARBA00001933"/>
    </source>
</evidence>
<comment type="caution">
    <text evidence="8">The sequence shown here is derived from an EMBL/GenBank/DDBJ whole genome shotgun (WGS) entry which is preliminary data.</text>
</comment>
<dbReference type="Proteomes" id="UP001610563">
    <property type="component" value="Unassembled WGS sequence"/>
</dbReference>
<protein>
    <submittedName>
        <fullName evidence="8">Pyridoxal-dependent decarboxylase</fullName>
    </submittedName>
</protein>
<name>A0ABR4G930_9EURO</name>
<evidence type="ECO:0000256" key="4">
    <source>
        <dbReference type="ARBA" id="ARBA00022898"/>
    </source>
</evidence>
<comment type="similarity">
    <text evidence="2">Belongs to the Orn/Lys/Arg decarboxylase class-II family.</text>
</comment>
<evidence type="ECO:0000313" key="9">
    <source>
        <dbReference type="Proteomes" id="UP001610563"/>
    </source>
</evidence>
<dbReference type="InterPro" id="IPR002433">
    <property type="entry name" value="Orn_de-COase"/>
</dbReference>
<dbReference type="Gene3D" id="2.40.37.10">
    <property type="entry name" value="Lyase, Ornithine Decarboxylase, Chain A, domain 1"/>
    <property type="match status" value="1"/>
</dbReference>
<dbReference type="PRINTS" id="PR01179">
    <property type="entry name" value="ODADCRBXLASE"/>
</dbReference>
<dbReference type="Gene3D" id="3.20.20.10">
    <property type="entry name" value="Alanine racemase"/>
    <property type="match status" value="1"/>
</dbReference>
<dbReference type="EMBL" id="JBFTWV010000034">
    <property type="protein sequence ID" value="KAL2795532.1"/>
    <property type="molecule type" value="Genomic_DNA"/>
</dbReference>
<dbReference type="InterPro" id="IPR029066">
    <property type="entry name" value="PLP-binding_barrel"/>
</dbReference>
<evidence type="ECO:0000256" key="6">
    <source>
        <dbReference type="SAM" id="MobiDB-lite"/>
    </source>
</evidence>
<evidence type="ECO:0000256" key="3">
    <source>
        <dbReference type="ARBA" id="ARBA00022793"/>
    </source>
</evidence>
<dbReference type="InterPro" id="IPR022657">
    <property type="entry name" value="De-COase2_CS"/>
</dbReference>
<keyword evidence="4" id="KW-0663">Pyridoxal phosphate</keyword>
<dbReference type="InterPro" id="IPR000183">
    <property type="entry name" value="Orn/DAP/Arg_de-COase"/>
</dbReference>
<keyword evidence="3" id="KW-0210">Decarboxylase</keyword>
<dbReference type="Pfam" id="PF02784">
    <property type="entry name" value="Orn_Arg_deC_N"/>
    <property type="match status" value="1"/>
</dbReference>